<dbReference type="CDD" id="cd03505">
    <property type="entry name" value="Delta9-FADS-like"/>
    <property type="match status" value="1"/>
</dbReference>
<dbReference type="Pfam" id="PF00487">
    <property type="entry name" value="FA_desaturase"/>
    <property type="match status" value="1"/>
</dbReference>
<evidence type="ECO:0000313" key="17">
    <source>
        <dbReference type="RefSeq" id="XP_021834843.1"/>
    </source>
</evidence>
<keyword evidence="9" id="KW-0408">Iron</keyword>
<dbReference type="GeneID" id="110774596"/>
<keyword evidence="16" id="KW-1185">Reference proteome</keyword>
<evidence type="ECO:0000256" key="13">
    <source>
        <dbReference type="RuleBase" id="RU000581"/>
    </source>
</evidence>
<evidence type="ECO:0000256" key="10">
    <source>
        <dbReference type="ARBA" id="ARBA00023098"/>
    </source>
</evidence>
<evidence type="ECO:0000256" key="5">
    <source>
        <dbReference type="ARBA" id="ARBA00022692"/>
    </source>
</evidence>
<evidence type="ECO:0000256" key="2">
    <source>
        <dbReference type="ARBA" id="ARBA00005189"/>
    </source>
</evidence>
<evidence type="ECO:0000256" key="4">
    <source>
        <dbReference type="ARBA" id="ARBA00022516"/>
    </source>
</evidence>
<comment type="subcellular location">
    <subcellularLocation>
        <location evidence="1">Membrane</location>
        <topology evidence="1">Multi-pass membrane protein</topology>
    </subcellularLocation>
</comment>
<evidence type="ECO:0000256" key="12">
    <source>
        <dbReference type="ARBA" id="ARBA00023160"/>
    </source>
</evidence>
<accession>A0A6P5U3Y9</accession>
<comment type="cofactor">
    <cofactor evidence="13">
        <name>Fe(2+)</name>
        <dbReference type="ChEBI" id="CHEBI:29033"/>
    </cofactor>
</comment>
<evidence type="ECO:0000259" key="15">
    <source>
        <dbReference type="Pfam" id="PF00487"/>
    </source>
</evidence>
<evidence type="ECO:0000256" key="6">
    <source>
        <dbReference type="ARBA" id="ARBA00022832"/>
    </source>
</evidence>
<keyword evidence="10" id="KW-0443">Lipid metabolism</keyword>
<dbReference type="Proteomes" id="UP000515124">
    <property type="component" value="Unplaced"/>
</dbReference>
<gene>
    <name evidence="17" type="primary">LOC110774596</name>
</gene>
<keyword evidence="7 14" id="KW-1133">Transmembrane helix</keyword>
<protein>
    <submittedName>
        <fullName evidence="17">Delta-9 acyl-lipid desaturase 1-like</fullName>
    </submittedName>
</protein>
<comment type="pathway">
    <text evidence="2">Lipid metabolism.</text>
</comment>
<dbReference type="InterPro" id="IPR015876">
    <property type="entry name" value="Acyl-CoA_DS"/>
</dbReference>
<dbReference type="KEGG" id="pavi:110774596"/>
<sequence>MRLLGMFLMKSCGEFSGRKWNIQDVFAVVMFLALHCLCALAPFHFNWPAFWVAITLYIATGLGVTLCYHRSLAHRSFRLAKWLEYFFAYCGVLSLQGSPIEWVSNHRYHHQLTNTKKDPHSPRQGLWYGYIGWKLDISRLSLSLSRLKNVEDLRKHPFYRFLHRTNCNKGEKRL</sequence>
<name>A0A6P5U3Y9_PRUAV</name>
<evidence type="ECO:0000256" key="9">
    <source>
        <dbReference type="ARBA" id="ARBA00023004"/>
    </source>
</evidence>
<proteinExistence type="inferred from homology"/>
<dbReference type="GO" id="GO:0016717">
    <property type="term" value="F:oxidoreductase activity, acting on paired donors, with oxidation of a pair of donors resulting in the reduction of molecular oxygen to two molecules of water"/>
    <property type="evidence" value="ECO:0007669"/>
    <property type="project" value="InterPro"/>
</dbReference>
<evidence type="ECO:0000256" key="14">
    <source>
        <dbReference type="SAM" id="Phobius"/>
    </source>
</evidence>
<feature type="domain" description="Fatty acid desaturase" evidence="15">
    <location>
        <begin position="46"/>
        <end position="164"/>
    </location>
</feature>
<dbReference type="PRINTS" id="PR00075">
    <property type="entry name" value="FACDDSATRASE"/>
</dbReference>
<keyword evidence="12 13" id="KW-0275">Fatty acid biosynthesis</keyword>
<dbReference type="PANTHER" id="PTHR11351">
    <property type="entry name" value="ACYL-COA DESATURASE"/>
    <property type="match status" value="1"/>
</dbReference>
<comment type="domain">
    <text evidence="13">The histidine box domains are involved in binding the catalytic metal ions.</text>
</comment>
<keyword evidence="4 13" id="KW-0444">Lipid biosynthesis</keyword>
<evidence type="ECO:0000256" key="8">
    <source>
        <dbReference type="ARBA" id="ARBA00023002"/>
    </source>
</evidence>
<reference evidence="17" key="1">
    <citation type="submission" date="2025-08" db="UniProtKB">
        <authorList>
            <consortium name="RefSeq"/>
        </authorList>
    </citation>
    <scope>IDENTIFICATION</scope>
</reference>
<evidence type="ECO:0000313" key="16">
    <source>
        <dbReference type="Proteomes" id="UP000515124"/>
    </source>
</evidence>
<dbReference type="AlphaFoldDB" id="A0A6P5U3Y9"/>
<comment type="similarity">
    <text evidence="3 13">Belongs to the fatty acid desaturase type 1 family.</text>
</comment>
<organism evidence="16 17">
    <name type="scientific">Prunus avium</name>
    <name type="common">Cherry</name>
    <name type="synonym">Cerasus avium</name>
    <dbReference type="NCBI Taxonomy" id="42229"/>
    <lineage>
        <taxon>Eukaryota</taxon>
        <taxon>Viridiplantae</taxon>
        <taxon>Streptophyta</taxon>
        <taxon>Embryophyta</taxon>
        <taxon>Tracheophyta</taxon>
        <taxon>Spermatophyta</taxon>
        <taxon>Magnoliopsida</taxon>
        <taxon>eudicotyledons</taxon>
        <taxon>Gunneridae</taxon>
        <taxon>Pentapetalae</taxon>
        <taxon>rosids</taxon>
        <taxon>fabids</taxon>
        <taxon>Rosales</taxon>
        <taxon>Rosaceae</taxon>
        <taxon>Amygdaloideae</taxon>
        <taxon>Amygdaleae</taxon>
        <taxon>Prunus</taxon>
    </lineage>
</organism>
<feature type="transmembrane region" description="Helical" evidence="14">
    <location>
        <begin position="49"/>
        <end position="68"/>
    </location>
</feature>
<evidence type="ECO:0000256" key="1">
    <source>
        <dbReference type="ARBA" id="ARBA00004141"/>
    </source>
</evidence>
<dbReference type="GO" id="GO:0005789">
    <property type="term" value="C:endoplasmic reticulum membrane"/>
    <property type="evidence" value="ECO:0007669"/>
    <property type="project" value="TreeGrafter"/>
</dbReference>
<dbReference type="PANTHER" id="PTHR11351:SF31">
    <property type="entry name" value="DESATURASE 1, ISOFORM A-RELATED"/>
    <property type="match status" value="1"/>
</dbReference>
<keyword evidence="6" id="KW-0276">Fatty acid metabolism</keyword>
<keyword evidence="8 13" id="KW-0560">Oxidoreductase</keyword>
<dbReference type="GO" id="GO:0042761">
    <property type="term" value="P:very long-chain fatty acid biosynthetic process"/>
    <property type="evidence" value="ECO:0007669"/>
    <property type="project" value="TreeGrafter"/>
</dbReference>
<dbReference type="InterPro" id="IPR005804">
    <property type="entry name" value="FA_desaturase_dom"/>
</dbReference>
<feature type="transmembrane region" description="Helical" evidence="14">
    <location>
        <begin position="25"/>
        <end position="43"/>
    </location>
</feature>
<evidence type="ECO:0000256" key="11">
    <source>
        <dbReference type="ARBA" id="ARBA00023136"/>
    </source>
</evidence>
<evidence type="ECO:0000256" key="3">
    <source>
        <dbReference type="ARBA" id="ARBA00009295"/>
    </source>
</evidence>
<keyword evidence="11 14" id="KW-0472">Membrane</keyword>
<dbReference type="RefSeq" id="XP_021834843.1">
    <property type="nucleotide sequence ID" value="XM_021979151.1"/>
</dbReference>
<evidence type="ECO:0000256" key="7">
    <source>
        <dbReference type="ARBA" id="ARBA00022989"/>
    </source>
</evidence>
<keyword evidence="5 13" id="KW-0812">Transmembrane</keyword>